<dbReference type="AlphaFoldDB" id="A0A6J7J5A4"/>
<name>A0A6J7J5A4_9ZZZZ</name>
<reference evidence="1" key="1">
    <citation type="submission" date="2020-05" db="EMBL/GenBank/DDBJ databases">
        <authorList>
            <person name="Chiriac C."/>
            <person name="Salcher M."/>
            <person name="Ghai R."/>
            <person name="Kavagutti S V."/>
        </authorList>
    </citation>
    <scope>NUCLEOTIDE SEQUENCE</scope>
</reference>
<accession>A0A6J7J5A4</accession>
<organism evidence="1">
    <name type="scientific">freshwater metagenome</name>
    <dbReference type="NCBI Taxonomy" id="449393"/>
    <lineage>
        <taxon>unclassified sequences</taxon>
        <taxon>metagenomes</taxon>
        <taxon>ecological metagenomes</taxon>
    </lineage>
</organism>
<evidence type="ECO:0000313" key="1">
    <source>
        <dbReference type="EMBL" id="CAB4938276.1"/>
    </source>
</evidence>
<proteinExistence type="predicted"/>
<protein>
    <submittedName>
        <fullName evidence="1">Unannotated protein</fullName>
    </submittedName>
</protein>
<gene>
    <name evidence="1" type="ORF">UFOPK3720_01123</name>
</gene>
<dbReference type="EMBL" id="CAFBNB010000215">
    <property type="protein sequence ID" value="CAB4938276.1"/>
    <property type="molecule type" value="Genomic_DNA"/>
</dbReference>
<sequence length="80" mass="8709">MDTHDLIGEVQQEIATVIVGEQAREPVCPGRFLRCRPRCLEDTCGPSLGFVDEGCVGLLDRHASYQTAREAPSSCAIMAM</sequence>